<feature type="compositionally biased region" description="Low complexity" evidence="8">
    <location>
        <begin position="4224"/>
        <end position="4236"/>
    </location>
</feature>
<dbReference type="NCBIfam" id="TIGR01818">
    <property type="entry name" value="ntrC"/>
    <property type="match status" value="1"/>
</dbReference>
<dbReference type="InterPro" id="IPR025662">
    <property type="entry name" value="Sigma_54_int_dom_ATP-bd_1"/>
</dbReference>
<feature type="region of interest" description="Disordered" evidence="8">
    <location>
        <begin position="1220"/>
        <end position="1462"/>
    </location>
</feature>
<comment type="similarity">
    <text evidence="1 5 6">Belongs to the glutamine synthetase family.</text>
</comment>
<feature type="compositionally biased region" description="Basic and acidic residues" evidence="8">
    <location>
        <begin position="2150"/>
        <end position="2159"/>
    </location>
</feature>
<dbReference type="InterPro" id="IPR027417">
    <property type="entry name" value="P-loop_NTPase"/>
</dbReference>
<dbReference type="NCBIfam" id="TIGR00653">
    <property type="entry name" value="GlnA"/>
    <property type="match status" value="1"/>
</dbReference>
<feature type="region of interest" description="Disordered" evidence="8">
    <location>
        <begin position="3941"/>
        <end position="4048"/>
    </location>
</feature>
<feature type="compositionally biased region" description="Basic and acidic residues" evidence="8">
    <location>
        <begin position="4015"/>
        <end position="4024"/>
    </location>
</feature>
<dbReference type="Gene3D" id="3.30.590.10">
    <property type="entry name" value="Glutamine synthetase/guanido kinase, catalytic domain"/>
    <property type="match status" value="1"/>
</dbReference>
<feature type="compositionally biased region" description="Low complexity" evidence="8">
    <location>
        <begin position="1352"/>
        <end position="1367"/>
    </location>
</feature>
<evidence type="ECO:0000259" key="11">
    <source>
        <dbReference type="PROSITE" id="PS50110"/>
    </source>
</evidence>
<dbReference type="Gene3D" id="3.40.50.2300">
    <property type="match status" value="1"/>
</dbReference>
<dbReference type="Pfam" id="PF00158">
    <property type="entry name" value="Sigma54_activat"/>
    <property type="match status" value="1"/>
</dbReference>
<evidence type="ECO:0000256" key="3">
    <source>
        <dbReference type="ARBA" id="ARBA00022840"/>
    </source>
</evidence>
<dbReference type="AntiFam" id="ANF00164">
    <property type="entry name" value="Shadow ORF (opposite btuB)"/>
</dbReference>
<dbReference type="InterPro" id="IPR011852">
    <property type="entry name" value="TRAP_TAXI"/>
</dbReference>
<dbReference type="InterPro" id="IPR011006">
    <property type="entry name" value="CheY-like_superfamily"/>
</dbReference>
<dbReference type="InterPro" id="IPR014746">
    <property type="entry name" value="Gln_synth/guanido_kin_cat_dom"/>
</dbReference>
<accession>A0A699GEI6</accession>
<dbReference type="GO" id="GO:0004356">
    <property type="term" value="F:glutamine synthetase activity"/>
    <property type="evidence" value="ECO:0007669"/>
    <property type="project" value="UniProtKB-EC"/>
</dbReference>
<dbReference type="InterPro" id="IPR008147">
    <property type="entry name" value="Gln_synt_N"/>
</dbReference>
<feature type="compositionally biased region" description="Basic and acidic residues" evidence="8">
    <location>
        <begin position="4177"/>
        <end position="4190"/>
    </location>
</feature>
<dbReference type="GO" id="GO:0019740">
    <property type="term" value="P:nitrogen utilization"/>
    <property type="evidence" value="ECO:0007669"/>
    <property type="project" value="TreeGrafter"/>
</dbReference>
<dbReference type="GO" id="GO:0006808">
    <property type="term" value="P:regulation of nitrogen utilization"/>
    <property type="evidence" value="ECO:0007669"/>
    <property type="project" value="InterPro"/>
</dbReference>
<protein>
    <recommendedName>
        <fullName evidence="7">Glutamine synthetase</fullName>
        <ecNumber evidence="7">6.3.1.2</ecNumber>
    </recommendedName>
</protein>
<feature type="compositionally biased region" description="Basic residues" evidence="8">
    <location>
        <begin position="4025"/>
        <end position="4039"/>
    </location>
</feature>
<feature type="compositionally biased region" description="Low complexity" evidence="8">
    <location>
        <begin position="1376"/>
        <end position="1393"/>
    </location>
</feature>
<sequence>MRHHMSKILKFTQFSLRDLLASAAPTVLLIVGVCLLAYWLVDPAPPRTVRLGTGQENSAYEEFGKKYAAMLARHGVTVTLVPSAGSGENLRNLRAGKVDIAFVQSGSTNEETSEREDLSSLGSLFVEPLWLFLREPKDKQPITQLSQLRGMKINFGPKGAGAPRLLHQVLDLNGLENGDVQRYSLANTPAVVELLEGRIDGLVFTSAPEAPLIQMLLQTPGIQLFDFTQAEAYARKLPFLTHVTLPRGIVDLGRDIPAREYSLIAPTATLVAREDLHPALVDLFVQGASTIHNGAGWFQQQGQFPSAKYTEIPVDAEAAKFYKNGPPLLQRYMPFWAANFLDRMWVVVLALSALILPLSKIVPPLYVWRIRSRVYKWYGQLRTVEQVVEEAPEATRLQVYQQQLKRLDEIEDLVNQISIPLSFADGLYGLRSHIQFVRKRIQFLMEEMAGPGLALDEVLAVGGVVLVALEPFEDVEAVLIAVLGCQLGCTTRAHAGAAQEQHHLVLARHRVQLLDKFLVGVATRISRPLDRTMLGLGDLDPAHPVALGVGAHIDQLDRVVQAQQFECFLGRDGAGIGPILVAAARCCQNLVNFAHVMFPKRCAIIIGWPEPRRLAAPKRGERRMAMTAAEVLKMVQENEVKFVDFRFADTRGKEQHVTVPVSAFDIDKFESGHAFDGSSIAGWKGIEASDMILMPDPNTANIDPFMEETTLFMQCDVIEPADGKGYDRDPRSIAKRAEAYLKSTGIGDTAYFGPEPEFFIFDSVRWKIDMSGCFVKIDSGEASWSTGEKIEGGNSGHRPTVKGGYFPVPPVDSFQDMRSEMCLILESLGIPVEVHHHEVAGAGQNEIGTKFSTLVERADWTQNLKYVVWNVAHSYGKTATFMPKPIVGDNGSGMHVHQSIWKDGTNLFAGDGYAGLSETALFYIGGIIKHAKALNAITNPGTNSYKRLVPGFEAPVKLAYSAKNRSASIRIPHVANPKGRRIETRFPDPLANVYLCFAALLMAGLDGIANKIHPGEAASKDLYHLPPEEDALIPTVCASLEEALENLDKDREFLTRGGVFTDSMIDAYIELKMQDVQRMRMTTHPAEFDMYYSLLQRGALALLALGAMQAASAQGVIYKCTPPGGSVEYTDIKRGSYCKAMDLPGTVIEAPPRRATPARQGAQPAAGAAAAAAAAAAAPLAVPGTFPRVDNAEQRARDADRRAILEDELKSEQQKLAQLRAEFNNGAPERRGDERNYAKYQERTATLRDSVSRSEKNIEALKRARTPVLRPAPGPDARTRRPRSAARAQHRHGARRAGRPHPDRAARTPAAFKARPRGAHPRPEPGQQGTDPQPGARNQEPAGRHPRRRAVAGDGTAGAARGPAARIHAGDHQGSRSPANAGRPPAGAAPPAAHRGRRQHPRSAGTRAQPDAGRVPVGPDHPARLRRVDSRVPGRQGAADPDRAQHRPQRGAGTGSADRRRENLATKSFANARDAIAALEYETPQVLVSDIRMPGDSGLDLLQLVKSRFPGLPVIIITAFSDLDSAVAAFQGGAFEYLAKPFDIDKAVELIRRALDESLRETNVESGPTETPEILGQAPAMQEVFRAIGRLSQSNVTVLITGESGSGKELVARALHKHSPRAAQPFIALNTAAIPKDLLESELFGHERGAFTGAQTTRRGRFEQAENGTLFLDEIGDMPFDLQTRLLRVLSDGHFYRVGGHQPLKANVRVITATHQNLEQRVREGLFREDLYHRLNVIRLRLPSLRERREDIPILVRHFLVQSAKQLGVEAKRMSDAALTFLCSLELPGNVRQLENLCNWITVMAPGQTVEVKDLPLELTQEQPSGSQAPLASEGYNAVQHHGTVTPVAVAEAPAALPASPEAWLGLLEMQAAAMLSDGQQEVMAVLGRQFESALIRTALKHTHGRKNDAAELIFLWNVYAAQLCRLSRWAKNGRYPGRGNQRLPGAARNLCLGRPARSQARRIVGHAARVRLARTGRGRRQPRPPASQDRGIRRLAVCRHQDRGMPRRRNRAGRGRYFCGPELRAVLARRPEHQGLFRRARARRKRAAHAAPGPGLRAVRADGRHRRPLFPGAGNPGNRAGKNRGTDFQPRPGAADGSGGAPVRRPGAVDVHGNPGLFPRRPRSPEPHQRVARHHPRHHCHGNPGQPVDDGHRGERSEQAAGGVGGNLCHCHRVCGRVGDELQVHARAGMEVRLSDGVDGDDFRLLDPAPAVQEGRLAVERAAHRIGVTWIVAGLEADVLVRQRWFAVEQVTHAGRQGQALDGLPRTVTVEGGIGRHVVGAVGRGHLVGVTGLVARGQAGAELVLAPVQVHGVLPAEDHAVTGEGAHLAVHRVADEVLVLVLVHPGAVHGDVEVAVVLGAQAVAGGQVDTVGVHVAQVLLAQVQVAARDRVRALRTVRGQIALRIAVVVRRERGRIGQHVDVLQFADLLGQADVPVVGGQGQVLDAFPHDADGGRFRALRIEVLVTAIHHLELLVAVGDRRLVRQVGAARAVDRIVDRAARVGVAVLGVDFIQRRCAEALRVRTAQQHVARRLEAERELRIGGVAEVAVFVVAEGCGHVQVFQQRHVQLAEQGRHGALARAHGIRIGAGRGHHFFSKRSVRCAVEFLVFVLRAHGQASLVAALEPVAHFAAGLEVGALVDALGAFQRTAHGSVGDQRRAGRILCAERVDHAIEHAVGDHAAVGVAAHQVTVDLVFVVGQRGLVVPAGDDAVERQHQALLLVDVLIVTRAAGHVAPARVHGVEGVAVAVDQRDRRSDGAVAREVGVECAVRAHAVDRQAAVRHRCGLAGDLAFGLQQFQAQLVIFIDLERAFDQARGAFRLRHVVDQRCRGHLAGAVGARDQQAAVTGRAQWVGAVLVREVVGRVGRARQTAGEARVVVALAGAQGVLVLVVHHGEDVVAVVVQVAEAEADVGVVGRTAAVLAGVRAHGDGAATVVFLGDEVDHAAHRVGAVQRRRAVAQHFHAFERGKRDHVQVGRRAVERVVGQAAAVQQHQRLVGANAAQVGKRRAAGAGTDGLAGAHARLRYAQVGHHLLDGGDAFLFQVVHLDHGDRHGGFSVDALDGRTGTAHVEGTAHRIGVARIVTSLEGARLVRQRWIAVEDVTHAGGQGQRLHDLPRTVAVEGGVRWHMVHAVVFADLVLVTRFVAGGQACAELVLVPGHVQRVLPAEDDAVAAEAAQLVVERAADEVLVLVLVYPGAVHRKREVTVVAGTQAVVGCQVQAVGVHIAQILVMQIQVAAGHDAWALRTIGRQADVPVVDAQGQVIDRLEDHADRAGFRTFRAQRGGAAVEDLELLFAVRSCRLAVDDFTARAVDWIVKRVCRVGIGILCIQFIQRRRAEAFRVRTAEQQGLGRLEAEAEFRIGGVTEVAVLVVAEGGSHVQGFQQWHVQFGEECRDGALAGAVAVRIDTGRCHHFFRVFGVDRAAEFLVLILGANGQSGLVAGLEPVAHFAAGLEIGALVGAFGVLDGAGQRGAVEQRGACCILVAEDVDHAVKHTLRDNAAIAVAGLVLLDLVFIVGQRGLVIPACHDAAQRHYGTLLLVDAFLGAWAVEQVAPLGVHEARVHAGGCQAIFVSVGRAQAQGIGGGAIARVVGIERAVRAQAVDVQAAEWHRCDLGRYLAFGGQQFHAQFMVFIDLEGTLDQARGALRFWHVIDKRRGRHQATTGAVRDQEAAGGAVRASRVSAVVALVVVGRAGRAGQAARVALIVVAVGAAQRVLVLVVNHGEDVVAIILQVAEAEADVGVVGRAAAVLRRIRAHGDGAATVVFFGDEVDHAADRIGAVQRRRAVTQHFDALERSERDHVQVGCRAVERIVGQATAVEQDQGLVGAYTAQVGKRCAAGAGSDRLAGALARLRNAEVSHHLFDRGDTFFFQVIHAQHGDRYGGFSVDTLDCRTGNFHALDGRVGLLCQDRLGDRECGAAGKDHAQRARDYSFHHHRYNSRDRTACDHGLHGPRPRRRFPAPDGARPGPRAGRALRDCRPRGGPGRWRRRHPHPGRLGRRRLPAQHGIQPAPHAVPGRDRPEHVLPRLRHPGQLSRRHAAGGHESRKLYRHADDRYRRRHAGHPVGDRHGSHVGRQAPAGAVAAVDLCHPLRRRAAAPGPRGAARAQGASAYRGAAGGAGHPGRTGKDGGAGRAGGGRGARGQHADRRGGHGIVQSQQLRGGAGALRDQRAGQPLQPGRDRAPPARRRPADRTQPGPRRRPDRQLQTAGGGPGQRSRDGNRRARACAGRGVGARPGTAQGGDRRRDRGTGRFASAARCRALVAGAVQPADEYRQAWLSQRRPGPCGAARRRGARRRRPLAAAGVCRRWRRPHARGARAPVRTVFYHQARAGRLRPGHAHRVHHHAPDGRPRGRGRRGAGLPHYVAITGARIRACRRARAFVVQKRVVPAARPAVGVACMKCTVADATCIVEKRIQGRCCTKISLCAPPWGEALCPGRFYLPVDKYSSECFHKRSSSHRKARSGF</sequence>
<dbReference type="GO" id="GO:0016020">
    <property type="term" value="C:membrane"/>
    <property type="evidence" value="ECO:0007669"/>
    <property type="project" value="TreeGrafter"/>
</dbReference>
<dbReference type="PROSITE" id="PS00181">
    <property type="entry name" value="GLNA_ATP"/>
    <property type="match status" value="1"/>
</dbReference>
<dbReference type="FunFam" id="3.10.20.70:FF:000001">
    <property type="entry name" value="Glutamine synthetase"/>
    <property type="match status" value="1"/>
</dbReference>
<feature type="region of interest" description="Disordered" evidence="8">
    <location>
        <begin position="4332"/>
        <end position="4355"/>
    </location>
</feature>
<dbReference type="InterPro" id="IPR003593">
    <property type="entry name" value="AAA+_ATPase"/>
</dbReference>
<name>A0A699GEI6_TANCI</name>
<keyword evidence="9" id="KW-1133">Transmembrane helix</keyword>
<feature type="compositionally biased region" description="Basic and acidic residues" evidence="8">
    <location>
        <begin position="1421"/>
        <end position="1432"/>
    </location>
</feature>
<dbReference type="EMBL" id="BKCJ010000001">
    <property type="protein sequence ID" value="GEU28067.1"/>
    <property type="molecule type" value="Genomic_DNA"/>
</dbReference>
<keyword evidence="4" id="KW-0597">Phosphoprotein</keyword>
<keyword evidence="3 7" id="KW-0067">ATP-binding</keyword>
<feature type="domain" description="Response regulatory" evidence="11">
    <location>
        <begin position="1435"/>
        <end position="1555"/>
    </location>
</feature>
<feature type="domain" description="Sigma-54 factor interaction" evidence="10">
    <location>
        <begin position="1574"/>
        <end position="1803"/>
    </location>
</feature>
<dbReference type="Pfam" id="PF00120">
    <property type="entry name" value="Gln-synt_C"/>
    <property type="match status" value="1"/>
</dbReference>
<feature type="compositionally biased region" description="Basic residues" evidence="8">
    <location>
        <begin position="4332"/>
        <end position="4342"/>
    </location>
</feature>
<feature type="compositionally biased region" description="Basic residues" evidence="8">
    <location>
        <begin position="1280"/>
        <end position="1299"/>
    </location>
</feature>
<evidence type="ECO:0000256" key="8">
    <source>
        <dbReference type="SAM" id="MobiDB-lite"/>
    </source>
</evidence>
<dbReference type="SUPFAM" id="SSF55931">
    <property type="entry name" value="Glutamine synthetase/guanido kinase"/>
    <property type="match status" value="1"/>
</dbReference>
<dbReference type="InterPro" id="IPR025943">
    <property type="entry name" value="Sigma_54_int_dom_ATP-bd_2"/>
</dbReference>
<dbReference type="PROSITE" id="PS00180">
    <property type="entry name" value="GLNA_1"/>
    <property type="match status" value="1"/>
</dbReference>
<evidence type="ECO:0000256" key="1">
    <source>
        <dbReference type="ARBA" id="ARBA00009897"/>
    </source>
</evidence>
<dbReference type="InterPro" id="IPR001789">
    <property type="entry name" value="Sig_transdc_resp-reg_receiver"/>
</dbReference>
<dbReference type="CDD" id="cd00009">
    <property type="entry name" value="AAA"/>
    <property type="match status" value="1"/>
</dbReference>
<dbReference type="Pfam" id="PF25601">
    <property type="entry name" value="AAA_lid_14"/>
    <property type="match status" value="1"/>
</dbReference>
<feature type="compositionally biased region" description="Gly residues" evidence="8">
    <location>
        <begin position="4114"/>
        <end position="4139"/>
    </location>
</feature>
<dbReference type="GO" id="GO:0003677">
    <property type="term" value="F:DNA binding"/>
    <property type="evidence" value="ECO:0007669"/>
    <property type="project" value="InterPro"/>
</dbReference>
<evidence type="ECO:0000256" key="4">
    <source>
        <dbReference type="PROSITE-ProRule" id="PRU00169"/>
    </source>
</evidence>
<dbReference type="SUPFAM" id="SSF54368">
    <property type="entry name" value="Glutamine synthetase, N-terminal domain"/>
    <property type="match status" value="1"/>
</dbReference>
<comment type="caution">
    <text evidence="14">The sequence shown here is derived from an EMBL/GenBank/DDBJ whole genome shotgun (WGS) entry which is preliminary data.</text>
</comment>
<feature type="compositionally biased region" description="Low complexity" evidence="8">
    <location>
        <begin position="3960"/>
        <end position="3971"/>
    </location>
</feature>
<keyword evidence="7" id="KW-0436">Ligase</keyword>
<dbReference type="PROSITE" id="PS50110">
    <property type="entry name" value="RESPONSE_REGULATORY"/>
    <property type="match status" value="1"/>
</dbReference>
<dbReference type="PROSITE" id="PS00675">
    <property type="entry name" value="SIGMA54_INTERACT_1"/>
    <property type="match status" value="1"/>
</dbReference>
<evidence type="ECO:0000256" key="9">
    <source>
        <dbReference type="SAM" id="Phobius"/>
    </source>
</evidence>
<dbReference type="SMART" id="SM01230">
    <property type="entry name" value="Gln-synt_C"/>
    <property type="match status" value="1"/>
</dbReference>
<dbReference type="GO" id="GO:0006355">
    <property type="term" value="P:regulation of DNA-templated transcription"/>
    <property type="evidence" value="ECO:0007669"/>
    <property type="project" value="InterPro"/>
</dbReference>
<keyword evidence="2 7" id="KW-0547">Nucleotide-binding</keyword>
<dbReference type="EC" id="6.3.1.2" evidence="7"/>
<dbReference type="InterPro" id="IPR004809">
    <property type="entry name" value="Gln_synth_I"/>
</dbReference>
<dbReference type="InterPro" id="IPR036651">
    <property type="entry name" value="Gln_synt_N_sf"/>
</dbReference>
<evidence type="ECO:0000259" key="10">
    <source>
        <dbReference type="PROSITE" id="PS50045"/>
    </source>
</evidence>
<organism evidence="14">
    <name type="scientific">Tanacetum cinerariifolium</name>
    <name type="common">Dalmatian daisy</name>
    <name type="synonym">Chrysanthemum cinerariifolium</name>
    <dbReference type="NCBI Taxonomy" id="118510"/>
    <lineage>
        <taxon>Eukaryota</taxon>
        <taxon>Viridiplantae</taxon>
        <taxon>Streptophyta</taxon>
        <taxon>Embryophyta</taxon>
        <taxon>Tracheophyta</taxon>
        <taxon>Spermatophyta</taxon>
        <taxon>Magnoliopsida</taxon>
        <taxon>eudicotyledons</taxon>
        <taxon>Gunneridae</taxon>
        <taxon>Pentapetalae</taxon>
        <taxon>asterids</taxon>
        <taxon>campanulids</taxon>
        <taxon>Asterales</taxon>
        <taxon>Asteraceae</taxon>
        <taxon>Asteroideae</taxon>
        <taxon>Anthemideae</taxon>
        <taxon>Anthemidinae</taxon>
        <taxon>Tanacetum</taxon>
    </lineage>
</organism>
<dbReference type="InterPro" id="IPR008146">
    <property type="entry name" value="Gln_synth_cat_dom"/>
</dbReference>
<feature type="domain" description="GS catalytic" evidence="13">
    <location>
        <begin position="730"/>
        <end position="1094"/>
    </location>
</feature>
<dbReference type="InterPro" id="IPR027302">
    <property type="entry name" value="Gln_synth_N_conserv_site"/>
</dbReference>
<dbReference type="SUPFAM" id="SSF52540">
    <property type="entry name" value="P-loop containing nucleoside triphosphate hydrolases"/>
    <property type="match status" value="1"/>
</dbReference>
<dbReference type="FunFam" id="3.30.590.10:FF:000001">
    <property type="entry name" value="Glutamine synthetase"/>
    <property type="match status" value="1"/>
</dbReference>
<dbReference type="SMART" id="SM00448">
    <property type="entry name" value="REC"/>
    <property type="match status" value="1"/>
</dbReference>
<feature type="compositionally biased region" description="Basic residues" evidence="8">
    <location>
        <begin position="2131"/>
        <end position="2142"/>
    </location>
</feature>
<keyword evidence="9" id="KW-0812">Transmembrane</keyword>
<feature type="modified residue" description="4-aspartylphosphate" evidence="4">
    <location>
        <position position="1490"/>
    </location>
</feature>
<dbReference type="PANTHER" id="PTHR43407">
    <property type="entry name" value="GLUTAMINE SYNTHETASE"/>
    <property type="match status" value="1"/>
</dbReference>
<feature type="compositionally biased region" description="Basic residues" evidence="8">
    <location>
        <begin position="3985"/>
        <end position="4002"/>
    </location>
</feature>
<feature type="region of interest" description="Disordered" evidence="8">
    <location>
        <begin position="2043"/>
        <end position="2164"/>
    </location>
</feature>
<dbReference type="SUPFAM" id="SSF52172">
    <property type="entry name" value="CheY-like"/>
    <property type="match status" value="1"/>
</dbReference>
<dbReference type="Gene3D" id="3.10.20.70">
    <property type="entry name" value="Glutamine synthetase, N-terminal domain"/>
    <property type="match status" value="1"/>
</dbReference>
<dbReference type="PROSITE" id="PS50045">
    <property type="entry name" value="SIGMA54_INTERACT_4"/>
    <property type="match status" value="1"/>
</dbReference>
<dbReference type="PANTHER" id="PTHR43407:SF2">
    <property type="entry name" value="GLUTAMINE SYNTHETASE"/>
    <property type="match status" value="1"/>
</dbReference>
<dbReference type="GO" id="GO:0005737">
    <property type="term" value="C:cytoplasm"/>
    <property type="evidence" value="ECO:0007669"/>
    <property type="project" value="TreeGrafter"/>
</dbReference>
<dbReference type="Gene3D" id="1.10.8.60">
    <property type="match status" value="1"/>
</dbReference>
<dbReference type="PROSITE" id="PS00676">
    <property type="entry name" value="SIGMA54_INTERACT_2"/>
    <property type="match status" value="1"/>
</dbReference>
<dbReference type="InterPro" id="IPR058031">
    <property type="entry name" value="AAA_lid_NorR"/>
</dbReference>
<dbReference type="PROSITE" id="PS51986">
    <property type="entry name" value="GS_BETA_GRASP"/>
    <property type="match status" value="1"/>
</dbReference>
<dbReference type="GO" id="GO:0006542">
    <property type="term" value="P:glutamine biosynthetic process"/>
    <property type="evidence" value="ECO:0007669"/>
    <property type="project" value="InterPro"/>
</dbReference>
<dbReference type="InterPro" id="IPR002078">
    <property type="entry name" value="Sigma_54_int"/>
</dbReference>
<evidence type="ECO:0000256" key="2">
    <source>
        <dbReference type="ARBA" id="ARBA00022741"/>
    </source>
</evidence>
<dbReference type="InterPro" id="IPR010114">
    <property type="entry name" value="Transcript_reg_NtrC"/>
</dbReference>
<evidence type="ECO:0000259" key="13">
    <source>
        <dbReference type="PROSITE" id="PS51987"/>
    </source>
</evidence>
<evidence type="ECO:0000256" key="5">
    <source>
        <dbReference type="PROSITE-ProRule" id="PRU01330"/>
    </source>
</evidence>
<gene>
    <name evidence="14" type="ORF">Tci_000045</name>
</gene>
<feature type="transmembrane region" description="Helical" evidence="9">
    <location>
        <begin position="20"/>
        <end position="41"/>
    </location>
</feature>
<reference evidence="14" key="1">
    <citation type="journal article" date="2019" name="Sci. Rep.">
        <title>Draft genome of Tanacetum cinerariifolium, the natural source of mosquito coil.</title>
        <authorList>
            <person name="Yamashiro T."/>
            <person name="Shiraishi A."/>
            <person name="Satake H."/>
            <person name="Nakayama K."/>
        </authorList>
    </citation>
    <scope>NUCLEOTIDE SEQUENCE</scope>
</reference>
<dbReference type="PROSITE" id="PS51987">
    <property type="entry name" value="GS_CATALYTIC"/>
    <property type="match status" value="1"/>
</dbReference>
<dbReference type="InterPro" id="IPR027303">
    <property type="entry name" value="Gln_synth_gly_rich_site"/>
</dbReference>
<comment type="catalytic activity">
    <reaction evidence="7">
        <text>L-glutamate + NH4(+) + ATP = L-glutamine + ADP + phosphate + H(+)</text>
        <dbReference type="Rhea" id="RHEA:16169"/>
        <dbReference type="ChEBI" id="CHEBI:15378"/>
        <dbReference type="ChEBI" id="CHEBI:28938"/>
        <dbReference type="ChEBI" id="CHEBI:29985"/>
        <dbReference type="ChEBI" id="CHEBI:30616"/>
        <dbReference type="ChEBI" id="CHEBI:43474"/>
        <dbReference type="ChEBI" id="CHEBI:58359"/>
        <dbReference type="ChEBI" id="CHEBI:456216"/>
        <dbReference type="EC" id="6.3.1.2"/>
    </reaction>
</comment>
<dbReference type="FunFam" id="3.40.50.300:FF:000006">
    <property type="entry name" value="DNA-binding transcriptional regulator NtrC"/>
    <property type="match status" value="1"/>
</dbReference>
<dbReference type="Pfam" id="PF16868">
    <property type="entry name" value="NMT1_3"/>
    <property type="match status" value="1"/>
</dbReference>
<dbReference type="Pfam" id="PF00072">
    <property type="entry name" value="Response_reg"/>
    <property type="match status" value="1"/>
</dbReference>
<dbReference type="Gene3D" id="3.40.50.300">
    <property type="entry name" value="P-loop containing nucleotide triphosphate hydrolases"/>
    <property type="match status" value="1"/>
</dbReference>
<proteinExistence type="inferred from homology"/>
<feature type="compositionally biased region" description="Low complexity" evidence="8">
    <location>
        <begin position="4095"/>
        <end position="4113"/>
    </location>
</feature>
<dbReference type="Pfam" id="PF03951">
    <property type="entry name" value="Gln-synt_N"/>
    <property type="match status" value="1"/>
</dbReference>
<dbReference type="GO" id="GO:0000156">
    <property type="term" value="F:phosphorelay response regulator activity"/>
    <property type="evidence" value="ECO:0007669"/>
    <property type="project" value="InterPro"/>
</dbReference>
<evidence type="ECO:0000313" key="14">
    <source>
        <dbReference type="EMBL" id="GEU28067.1"/>
    </source>
</evidence>
<dbReference type="SMART" id="SM00382">
    <property type="entry name" value="AAA"/>
    <property type="match status" value="1"/>
</dbReference>
<evidence type="ECO:0000256" key="7">
    <source>
        <dbReference type="RuleBase" id="RU004356"/>
    </source>
</evidence>
<feature type="region of interest" description="Disordered" evidence="8">
    <location>
        <begin position="4094"/>
        <end position="4250"/>
    </location>
</feature>
<evidence type="ECO:0000256" key="6">
    <source>
        <dbReference type="RuleBase" id="RU000384"/>
    </source>
</evidence>
<feature type="domain" description="GS beta-grasp" evidence="12">
    <location>
        <begin position="638"/>
        <end position="723"/>
    </location>
</feature>
<evidence type="ECO:0000259" key="12">
    <source>
        <dbReference type="PROSITE" id="PS51986"/>
    </source>
</evidence>
<dbReference type="Gene3D" id="1.10.10.60">
    <property type="entry name" value="Homeodomain-like"/>
    <property type="match status" value="1"/>
</dbReference>
<dbReference type="Gene3D" id="3.40.190.10">
    <property type="entry name" value="Periplasmic binding protein-like II"/>
    <property type="match status" value="2"/>
</dbReference>
<dbReference type="GO" id="GO:0005524">
    <property type="term" value="F:ATP binding"/>
    <property type="evidence" value="ECO:0007669"/>
    <property type="project" value="UniProtKB-KW"/>
</dbReference>
<feature type="compositionally biased region" description="Basic and acidic residues" evidence="8">
    <location>
        <begin position="1228"/>
        <end position="1262"/>
    </location>
</feature>
<dbReference type="SUPFAM" id="SSF53850">
    <property type="entry name" value="Periplasmic binding protein-like II"/>
    <property type="match status" value="1"/>
</dbReference>
<keyword evidence="9" id="KW-0472">Membrane</keyword>